<dbReference type="GO" id="GO:0006302">
    <property type="term" value="P:double-strand break repair"/>
    <property type="evidence" value="ECO:0007669"/>
    <property type="project" value="TreeGrafter"/>
</dbReference>
<dbReference type="CDD" id="cd01026">
    <property type="entry name" value="TOPRIM_OLD"/>
    <property type="match status" value="1"/>
</dbReference>
<evidence type="ECO:0000259" key="1">
    <source>
        <dbReference type="Pfam" id="PF20469"/>
    </source>
</evidence>
<protein>
    <submittedName>
        <fullName evidence="2">DUF2813 domain-containing protein</fullName>
    </submittedName>
</protein>
<sequence length="555" mass="63433">MLLERVEISGFRGIKRLSLTFDDITTLIGENTWGKSSLLDALSKALPVDGQISPFILRDFHLDHASSKAQTTQIDIVLVFRALENTEKKAARYRKLRPLWDEGKDGMARIRYQLSATRQENGVKSECQFLDAHGRIKEIENPYQLATELATLHPILRLRDARRLRADETHEGRGELTQQESSAKHARIERRIHNTTRRLIAMPGHVNKGELKSSMQSMQSLIEHYFSFKRMARQSETPPRDSLFTPAKSRNFNLRQFADREENRASRLMLMGLLNSYLQAKGPLELKRWARPIIIIEDPEGRLHPTHLARAYDVLTLFPMQKILTTNSSDLLTMVPLSSIRRLVKQWHRTEVHSTASQKFSADQMRRIGFHLRFHRAESLFARCWLLVEGETEVWLFHELAAQCGINLASEGVQVVEFAQSGLKSLIKMARAFGIDWHVVTDGDPAGQKYANTVRELLKHDAERMRLTALPAQDIEHFIYQNGFEAFFKGLIKVPLDHQIPAKKVVAKALKKLAKPDLALAIVDYCAEHGVKKIPLLLRKTLLKVVALAKGNTRY</sequence>
<dbReference type="Proteomes" id="UP000535589">
    <property type="component" value="Unassembled WGS sequence"/>
</dbReference>
<dbReference type="InterPro" id="IPR022602">
    <property type="entry name" value="DUF2813"/>
</dbReference>
<evidence type="ECO:0000313" key="3">
    <source>
        <dbReference type="Proteomes" id="UP000535589"/>
    </source>
</evidence>
<dbReference type="PANTHER" id="PTHR32182">
    <property type="entry name" value="DNA REPLICATION AND REPAIR PROTEIN RECF"/>
    <property type="match status" value="1"/>
</dbReference>
<reference evidence="2 3" key="1">
    <citation type="submission" date="2020-04" db="EMBL/GenBank/DDBJ databases">
        <title>Vibrio sp. SM6, a novel species isolated from seawater.</title>
        <authorList>
            <person name="Wang X."/>
        </authorList>
    </citation>
    <scope>NUCLEOTIDE SEQUENCE [LARGE SCALE GENOMIC DNA]</scope>
    <source>
        <strain evidence="2 3">SM6</strain>
    </source>
</reference>
<keyword evidence="3" id="KW-1185">Reference proteome</keyword>
<dbReference type="PANTHER" id="PTHR32182:SF19">
    <property type="entry name" value="HOMOLOGY WITH RECF PROTEIN"/>
    <property type="match status" value="1"/>
</dbReference>
<feature type="domain" description="OLD protein-like TOPRIM" evidence="1">
    <location>
        <begin position="380"/>
        <end position="444"/>
    </location>
</feature>
<dbReference type="InterPro" id="IPR027417">
    <property type="entry name" value="P-loop_NTPase"/>
</dbReference>
<comment type="caution">
    <text evidence="2">The sequence shown here is derived from an EMBL/GenBank/DDBJ whole genome shotgun (WGS) entry which is preliminary data.</text>
</comment>
<name>A0A7X8TR23_9VIBR</name>
<accession>A0A7X8TR23</accession>
<dbReference type="InterPro" id="IPR034139">
    <property type="entry name" value="TOPRIM_OLD"/>
</dbReference>
<dbReference type="Gene3D" id="3.40.1360.10">
    <property type="match status" value="1"/>
</dbReference>
<dbReference type="GO" id="GO:0000731">
    <property type="term" value="P:DNA synthesis involved in DNA repair"/>
    <property type="evidence" value="ECO:0007669"/>
    <property type="project" value="TreeGrafter"/>
</dbReference>
<dbReference type="EMBL" id="JABAIK010000009">
    <property type="protein sequence ID" value="NLS13310.1"/>
    <property type="molecule type" value="Genomic_DNA"/>
</dbReference>
<dbReference type="SUPFAM" id="SSF52540">
    <property type="entry name" value="P-loop containing nucleoside triphosphate hydrolases"/>
    <property type="match status" value="1"/>
</dbReference>
<gene>
    <name evidence="2" type="ORF">HGP28_10445</name>
</gene>
<dbReference type="Pfam" id="PF20469">
    <property type="entry name" value="OLD-like_TOPRIM"/>
    <property type="match status" value="1"/>
</dbReference>
<dbReference type="Pfam" id="PF11398">
    <property type="entry name" value="DUF2813"/>
    <property type="match status" value="1"/>
</dbReference>
<evidence type="ECO:0000313" key="2">
    <source>
        <dbReference type="EMBL" id="NLS13310.1"/>
    </source>
</evidence>
<dbReference type="RefSeq" id="WP_168836405.1">
    <property type="nucleotide sequence ID" value="NZ_JABAIK010000009.1"/>
</dbReference>
<proteinExistence type="predicted"/>
<dbReference type="SUPFAM" id="SSF56731">
    <property type="entry name" value="DNA primase core"/>
    <property type="match status" value="1"/>
</dbReference>
<dbReference type="Gene3D" id="3.40.50.300">
    <property type="entry name" value="P-loop containing nucleotide triphosphate hydrolases"/>
    <property type="match status" value="1"/>
</dbReference>
<dbReference type="AlphaFoldDB" id="A0A7X8TR23"/>
<organism evidence="2 3">
    <name type="scientific">Vibrio agarilyticus</name>
    <dbReference type="NCBI Taxonomy" id="2726741"/>
    <lineage>
        <taxon>Bacteria</taxon>
        <taxon>Pseudomonadati</taxon>
        <taxon>Pseudomonadota</taxon>
        <taxon>Gammaproteobacteria</taxon>
        <taxon>Vibrionales</taxon>
        <taxon>Vibrionaceae</taxon>
        <taxon>Vibrio</taxon>
    </lineage>
</organism>